<reference evidence="1 2" key="1">
    <citation type="submission" date="2020-07" db="EMBL/GenBank/DDBJ databases">
        <authorList>
            <person name="Cui H."/>
        </authorList>
    </citation>
    <scope>NUCLEOTIDE SEQUENCE [LARGE SCALE GENOMIC DNA]</scope>
    <source>
        <strain evidence="1 2">YPL8</strain>
    </source>
</reference>
<dbReference type="AlphaFoldDB" id="A0A7D5KXE8"/>
<dbReference type="EMBL" id="CP058601">
    <property type="protein sequence ID" value="QLG48962.1"/>
    <property type="molecule type" value="Genomic_DNA"/>
</dbReference>
<accession>A0A7D5KXE8</accession>
<gene>
    <name evidence="1" type="ORF">HYG82_08915</name>
</gene>
<evidence type="ECO:0000313" key="1">
    <source>
        <dbReference type="EMBL" id="QLG48962.1"/>
    </source>
</evidence>
<dbReference type="GeneID" id="56033408"/>
<dbReference type="RefSeq" id="WP_179260698.1">
    <property type="nucleotide sequence ID" value="NZ_CP058601.1"/>
</dbReference>
<evidence type="ECO:0000313" key="2">
    <source>
        <dbReference type="Proteomes" id="UP000509241"/>
    </source>
</evidence>
<dbReference type="KEGG" id="haly:HYG82_08915"/>
<sequence length="63" mass="7222">MTPRDHDRMRVRLEELLAEMETLDRHLLAPLSLGPAITNLEMMIEVYEGLETTGEDLRVVADD</sequence>
<name>A0A7D5KXE8_9EURY</name>
<dbReference type="Proteomes" id="UP000509241">
    <property type="component" value="Chromosome"/>
</dbReference>
<protein>
    <submittedName>
        <fullName evidence="1">Uncharacterized protein</fullName>
    </submittedName>
</protein>
<keyword evidence="2" id="KW-1185">Reference proteome</keyword>
<proteinExistence type="predicted"/>
<organism evidence="1 2">
    <name type="scientific">Natrinema halophilum</name>
    <dbReference type="NCBI Taxonomy" id="1699371"/>
    <lineage>
        <taxon>Archaea</taxon>
        <taxon>Methanobacteriati</taxon>
        <taxon>Methanobacteriota</taxon>
        <taxon>Stenosarchaea group</taxon>
        <taxon>Halobacteria</taxon>
        <taxon>Halobacteriales</taxon>
        <taxon>Natrialbaceae</taxon>
        <taxon>Natrinema</taxon>
    </lineage>
</organism>